<feature type="transmembrane region" description="Helical" evidence="18">
    <location>
        <begin position="458"/>
        <end position="476"/>
    </location>
</feature>
<evidence type="ECO:0000256" key="14">
    <source>
        <dbReference type="ARBA" id="ARBA00034036"/>
    </source>
</evidence>
<keyword evidence="9 17" id="KW-0460">Magnesium</keyword>
<feature type="binding site" evidence="16">
    <location>
        <position position="856"/>
    </location>
    <ligand>
        <name>ATP</name>
        <dbReference type="ChEBI" id="CHEBI:30616"/>
    </ligand>
</feature>
<dbReference type="FunCoup" id="A0A0G4G7X0">
    <property type="interactions" value="99"/>
</dbReference>
<evidence type="ECO:0000259" key="21">
    <source>
        <dbReference type="Pfam" id="PF16212"/>
    </source>
</evidence>
<comment type="catalytic activity">
    <reaction evidence="14 18">
        <text>ATP + H2O + phospholipidSide 1 = ADP + phosphate + phospholipidSide 2.</text>
        <dbReference type="EC" id="7.6.2.1"/>
    </reaction>
</comment>
<sequence length="1382" mass="152987">MNTAEQSLLRQQDPTDEHMIEMTDQDADGESSTARRSRRSSAGMGGDHRGCGSRWICCRAWRGMVRTLRCMGRRAYLERTIRMAGDGSVTTEPEASRHLPNVVKNHKYNVLTFVPLVLYQQFRFFFNFFFLCVALAQLVPVLRVGNLVTYLTPLVFVISVTMIKEAADDLKRYRRDREVNGQKYRKLTPHEGFREVTAADIRVGDIIQVNADQRVPCDLLFLKTTEKGGSTFLRTDQLDGETDWKLRRPVPFIQALRRNDDIFRVRGELVAEKPRRDIYEFMGCFTVFNKRELLQQRQQQQQRQSRGAGDETALGGVQSERPGGDQEAPSASAAQWPAAPAYQKSDSFSSQGSNADLGDVVGGSPSSPRRVSNVSSEPLTLENTLWANTVVSSGQVLGVAIYTGVETRSAMNTQHTISKVGLLDMEINFFSKILCVILLSLAFLLVCTRPQGLTGIWYIHFFRFILLLSSIIPISMRVNLDMAKALYSLQIARDWKIPETKVRTSSIPEELGRIDYLLSDKTGTLTKNEMIFKKIHLGFTLFTEDTLDELRATLKAAFTDSESAPPPLSANGGAAPQSAMISRVPRQPRQASKDGSASSGVATPSLVSTTSINNNNDTDNMVTSRRDSGMSSSSLVGARLRRADEVVALQMAVVALGLCHNVTPLNTDKGVSFQASSPDEVALVTLAKRVGLQLRERDASSMTLEAPDGREVSYDILACFPFSSETKRMGIIVRERWSGRILFFVKGAESVMMSMLRQKASGWLAEECGNFARDGLRTLVVAYRELAPQEFQDFNTRYGQAKASLKTDRIRSTIAGLERELQLLALTGVEDKLQEDVKLTLEKLQEAKVKVWMLTGDKVETATCIAISAGLKSRLHSLHVLTSKEITTTEAAVQAIHRFGRVASNSVLVLDGALVGLFLRVCPELFVSVAGQAPSVVCCRCSPTQKAEVVRAIKSITKGRTCAIGDGGNDVSMIQAADMGVGIVGKEGMQAALAADISIVQFRYLLRLLLWHGRNSYQRSSRLAQFVIHRGLVIAIIQVLFSAIFYCIPVGIFQNWLMVGYGTYYTMAPVFALVLDVELPESTVFMYPMLYETLRSGRILSLKTFFGWVWKSTYQGCVIMGVAVLLFQDSFLNIVAICFTALILSELLNVASEVRTWHPLMIAAEIVTVHVYVFSMFIIRSQFDIYFIMTLQFWGKVAAMVALSWLPIHMFQLIRRFMAPPQYAKLYDEEEQELPQSTATGGLMSMPPFPPPHYTYRHGGPRSPRRFSLTSAFTPFTRHDHPSSSARSPSLLADRDASNNDANSSNSEGAFRSTYSPGDIRVLTSGVMTRRNRNDIDGSGSVGSGSNNGNSSGGGLGMGGAMEMNTVQLQPGTDKGRTVIER</sequence>
<dbReference type="SFLD" id="SFLDF00027">
    <property type="entry name" value="p-type_atpase"/>
    <property type="match status" value="1"/>
</dbReference>
<protein>
    <recommendedName>
        <fullName evidence="18">Phospholipid-transporting ATPase</fullName>
        <ecNumber evidence="18">7.6.2.1</ecNumber>
    </recommendedName>
</protein>
<dbReference type="Pfam" id="PF13246">
    <property type="entry name" value="Cation_ATPase"/>
    <property type="match status" value="1"/>
</dbReference>
<dbReference type="GO" id="GO:0140326">
    <property type="term" value="F:ATPase-coupled intramembrane lipid transporter activity"/>
    <property type="evidence" value="ECO:0007669"/>
    <property type="project" value="UniProtKB-EC"/>
</dbReference>
<feature type="active site" description="4-aspartylphosphate intermediate" evidence="15">
    <location>
        <position position="520"/>
    </location>
</feature>
<dbReference type="InterPro" id="IPR018303">
    <property type="entry name" value="ATPase_P-typ_P_site"/>
</dbReference>
<comment type="subcellular location">
    <subcellularLocation>
        <location evidence="2">Endomembrane system</location>
        <topology evidence="2">Multi-pass membrane protein</topology>
    </subcellularLocation>
    <subcellularLocation>
        <location evidence="18">Membrane</location>
        <topology evidence="18">Multi-pass membrane protein</topology>
    </subcellularLocation>
</comment>
<dbReference type="PANTHER" id="PTHR24092:SF5">
    <property type="entry name" value="PHOSPHOLIPID-TRANSPORTING ATPASE"/>
    <property type="match status" value="1"/>
</dbReference>
<feature type="binding site" evidence="16">
    <location>
        <position position="522"/>
    </location>
    <ligand>
        <name>ATP</name>
        <dbReference type="ChEBI" id="CHEBI:30616"/>
    </ligand>
</feature>
<dbReference type="SUPFAM" id="SSF81653">
    <property type="entry name" value="Calcium ATPase, transduction domain A"/>
    <property type="match status" value="1"/>
</dbReference>
<evidence type="ECO:0000256" key="10">
    <source>
        <dbReference type="ARBA" id="ARBA00022967"/>
    </source>
</evidence>
<dbReference type="NCBIfam" id="TIGR01652">
    <property type="entry name" value="ATPase-Plipid"/>
    <property type="match status" value="1"/>
</dbReference>
<dbReference type="SUPFAM" id="SSF56784">
    <property type="entry name" value="HAD-like"/>
    <property type="match status" value="1"/>
</dbReference>
<dbReference type="Pfam" id="PF16209">
    <property type="entry name" value="PhoLip_ATPase_N"/>
    <property type="match status" value="1"/>
</dbReference>
<feature type="transmembrane region" description="Helical" evidence="18">
    <location>
        <begin position="124"/>
        <end position="142"/>
    </location>
</feature>
<feature type="binding site" evidence="16">
    <location>
        <position position="521"/>
    </location>
    <ligand>
        <name>ATP</name>
        <dbReference type="ChEBI" id="CHEBI:30616"/>
    </ligand>
</feature>
<dbReference type="Gene3D" id="3.40.1110.10">
    <property type="entry name" value="Calcium-transporting ATPase, cytoplasmic domain N"/>
    <property type="match status" value="1"/>
</dbReference>
<evidence type="ECO:0000313" key="23">
    <source>
        <dbReference type="Proteomes" id="UP000041254"/>
    </source>
</evidence>
<feature type="domain" description="P-type ATPase C-terminal" evidence="21">
    <location>
        <begin position="992"/>
        <end position="1220"/>
    </location>
</feature>
<feature type="domain" description="P-type ATPase N-terminal" evidence="20">
    <location>
        <begin position="95"/>
        <end position="150"/>
    </location>
</feature>
<evidence type="ECO:0000256" key="2">
    <source>
        <dbReference type="ARBA" id="ARBA00004127"/>
    </source>
</evidence>
<evidence type="ECO:0000256" key="15">
    <source>
        <dbReference type="PIRSR" id="PIRSR606539-1"/>
    </source>
</evidence>
<feature type="compositionally biased region" description="Low complexity" evidence="19">
    <location>
        <begin position="608"/>
        <end position="620"/>
    </location>
</feature>
<evidence type="ECO:0000313" key="22">
    <source>
        <dbReference type="EMBL" id="CEM24718.1"/>
    </source>
</evidence>
<dbReference type="GO" id="GO:0006890">
    <property type="term" value="P:retrograde vesicle-mediated transport, Golgi to endoplasmic reticulum"/>
    <property type="evidence" value="ECO:0007669"/>
    <property type="project" value="TreeGrafter"/>
</dbReference>
<feature type="binding site" evidence="17">
    <location>
        <position position="966"/>
    </location>
    <ligand>
        <name>Mg(2+)</name>
        <dbReference type="ChEBI" id="CHEBI:18420"/>
    </ligand>
</feature>
<comment type="similarity">
    <text evidence="3 18">Belongs to the cation transport ATPase (P-type) (TC 3.A.3) family. Type IV subfamily.</text>
</comment>
<name>A0A0G4G7X0_VITBC</name>
<dbReference type="PROSITE" id="PS00154">
    <property type="entry name" value="ATPASE_E1_E2"/>
    <property type="match status" value="1"/>
</dbReference>
<feature type="region of interest" description="Disordered" evidence="19">
    <location>
        <begin position="1274"/>
        <end position="1382"/>
    </location>
</feature>
<keyword evidence="23" id="KW-1185">Reference proteome</keyword>
<feature type="compositionally biased region" description="Low complexity" evidence="19">
    <location>
        <begin position="362"/>
        <end position="375"/>
    </location>
</feature>
<feature type="transmembrane region" description="Helical" evidence="18">
    <location>
        <begin position="1027"/>
        <end position="1052"/>
    </location>
</feature>
<evidence type="ECO:0000256" key="19">
    <source>
        <dbReference type="SAM" id="MobiDB-lite"/>
    </source>
</evidence>
<dbReference type="GO" id="GO:0005886">
    <property type="term" value="C:plasma membrane"/>
    <property type="evidence" value="ECO:0007669"/>
    <property type="project" value="TreeGrafter"/>
</dbReference>
<keyword evidence="4" id="KW-0813">Transport</keyword>
<feature type="transmembrane region" description="Helical" evidence="18">
    <location>
        <begin position="1160"/>
        <end position="1179"/>
    </location>
</feature>
<feature type="compositionally biased region" description="Gly residues" evidence="19">
    <location>
        <begin position="1351"/>
        <end position="1360"/>
    </location>
</feature>
<keyword evidence="5 18" id="KW-0812">Transmembrane</keyword>
<organism evidence="22 23">
    <name type="scientific">Vitrella brassicaformis (strain CCMP3155)</name>
    <dbReference type="NCBI Taxonomy" id="1169540"/>
    <lineage>
        <taxon>Eukaryota</taxon>
        <taxon>Sar</taxon>
        <taxon>Alveolata</taxon>
        <taxon>Colpodellida</taxon>
        <taxon>Vitrellaceae</taxon>
        <taxon>Vitrella</taxon>
    </lineage>
</organism>
<dbReference type="PANTHER" id="PTHR24092">
    <property type="entry name" value="PROBABLE PHOSPHOLIPID-TRANSPORTING ATPASE"/>
    <property type="match status" value="1"/>
</dbReference>
<dbReference type="SUPFAM" id="SSF81660">
    <property type="entry name" value="Metal cation-transporting ATPase, ATP-binding domain N"/>
    <property type="match status" value="1"/>
</dbReference>
<keyword evidence="11 18" id="KW-1133">Transmembrane helix</keyword>
<feature type="transmembrane region" description="Helical" evidence="18">
    <location>
        <begin position="1185"/>
        <end position="1208"/>
    </location>
</feature>
<evidence type="ECO:0000256" key="7">
    <source>
        <dbReference type="ARBA" id="ARBA00022741"/>
    </source>
</evidence>
<evidence type="ECO:0000256" key="18">
    <source>
        <dbReference type="RuleBase" id="RU362033"/>
    </source>
</evidence>
<feature type="region of interest" description="Disordered" evidence="19">
    <location>
        <begin position="23"/>
        <end position="50"/>
    </location>
</feature>
<feature type="binding site" evidence="16">
    <location>
        <position position="520"/>
    </location>
    <ligand>
        <name>ATP</name>
        <dbReference type="ChEBI" id="CHEBI:30616"/>
    </ligand>
</feature>
<keyword evidence="13 18" id="KW-0472">Membrane</keyword>
<feature type="region of interest" description="Disordered" evidence="19">
    <location>
        <begin position="296"/>
        <end position="375"/>
    </location>
</feature>
<feature type="binding site" evidence="16">
    <location>
        <position position="969"/>
    </location>
    <ligand>
        <name>ATP</name>
        <dbReference type="ChEBI" id="CHEBI:30616"/>
    </ligand>
</feature>
<dbReference type="InterPro" id="IPR032631">
    <property type="entry name" value="P-type_ATPase_N"/>
</dbReference>
<comment type="cofactor">
    <cofactor evidence="1 17">
        <name>Mg(2+)</name>
        <dbReference type="ChEBI" id="CHEBI:18420"/>
    </cofactor>
</comment>
<evidence type="ECO:0000256" key="5">
    <source>
        <dbReference type="ARBA" id="ARBA00022692"/>
    </source>
</evidence>
<dbReference type="NCBIfam" id="TIGR01494">
    <property type="entry name" value="ATPase_P-type"/>
    <property type="match status" value="2"/>
</dbReference>
<evidence type="ECO:0000256" key="9">
    <source>
        <dbReference type="ARBA" id="ARBA00022842"/>
    </source>
</evidence>
<dbReference type="InterPro" id="IPR032630">
    <property type="entry name" value="P_typ_ATPase_c"/>
</dbReference>
<keyword evidence="12" id="KW-0445">Lipid transport</keyword>
<dbReference type="EMBL" id="CDMY01000588">
    <property type="protein sequence ID" value="CEM24718.1"/>
    <property type="molecule type" value="Genomic_DNA"/>
</dbReference>
<dbReference type="Gene3D" id="3.40.50.1000">
    <property type="entry name" value="HAD superfamily/HAD-like"/>
    <property type="match status" value="2"/>
</dbReference>
<evidence type="ECO:0000256" key="16">
    <source>
        <dbReference type="PIRSR" id="PIRSR606539-2"/>
    </source>
</evidence>
<dbReference type="InterPro" id="IPR023214">
    <property type="entry name" value="HAD_sf"/>
</dbReference>
<feature type="binding site" evidence="16">
    <location>
        <position position="680"/>
    </location>
    <ligand>
        <name>ATP</name>
        <dbReference type="ChEBI" id="CHEBI:30616"/>
    </ligand>
</feature>
<dbReference type="SFLD" id="SFLDS00003">
    <property type="entry name" value="Haloacid_Dehalogenase"/>
    <property type="match status" value="1"/>
</dbReference>
<dbReference type="OMA" id="HQFINIF"/>
<feature type="binding site" evidence="16">
    <location>
        <position position="946"/>
    </location>
    <ligand>
        <name>ATP</name>
        <dbReference type="ChEBI" id="CHEBI:30616"/>
    </ligand>
</feature>
<evidence type="ECO:0000256" key="13">
    <source>
        <dbReference type="ARBA" id="ARBA00023136"/>
    </source>
</evidence>
<dbReference type="Proteomes" id="UP000041254">
    <property type="component" value="Unassembled WGS sequence"/>
</dbReference>
<feature type="region of interest" description="Disordered" evidence="19">
    <location>
        <begin position="560"/>
        <end position="632"/>
    </location>
</feature>
<dbReference type="SUPFAM" id="SSF81665">
    <property type="entry name" value="Calcium ATPase, transmembrane domain M"/>
    <property type="match status" value="1"/>
</dbReference>
<evidence type="ECO:0000256" key="1">
    <source>
        <dbReference type="ARBA" id="ARBA00001946"/>
    </source>
</evidence>
<dbReference type="InterPro" id="IPR001757">
    <property type="entry name" value="P_typ_ATPase"/>
</dbReference>
<dbReference type="EC" id="7.6.2.1" evidence="18"/>
<feature type="transmembrane region" description="Helical" evidence="18">
    <location>
        <begin position="429"/>
        <end position="446"/>
    </location>
</feature>
<dbReference type="InterPro" id="IPR023299">
    <property type="entry name" value="ATPase_P-typ_cyto_dom_N"/>
</dbReference>
<proteinExistence type="inferred from homology"/>
<feature type="compositionally biased region" description="Low complexity" evidence="19">
    <location>
        <begin position="1283"/>
        <end position="1292"/>
    </location>
</feature>
<dbReference type="PhylomeDB" id="A0A0G4G7X0"/>
<keyword evidence="8 16" id="KW-0067">ATP-binding</keyword>
<gene>
    <name evidence="22" type="ORF">Vbra_6169</name>
</gene>
<feature type="binding site" evidence="17">
    <location>
        <position position="970"/>
    </location>
    <ligand>
        <name>Mg(2+)</name>
        <dbReference type="ChEBI" id="CHEBI:18420"/>
    </ligand>
</feature>
<dbReference type="PRINTS" id="PR00119">
    <property type="entry name" value="CATATPASE"/>
</dbReference>
<feature type="binding site" evidence="16">
    <location>
        <position position="857"/>
    </location>
    <ligand>
        <name>ATP</name>
        <dbReference type="ChEBI" id="CHEBI:30616"/>
    </ligand>
</feature>
<dbReference type="Gene3D" id="1.20.1110.10">
    <property type="entry name" value="Calcium-transporting ATPase, transmembrane domain"/>
    <property type="match status" value="1"/>
</dbReference>
<feature type="compositionally biased region" description="Polar residues" evidence="19">
    <location>
        <begin position="589"/>
        <end position="607"/>
    </location>
</feature>
<dbReference type="InterPro" id="IPR023298">
    <property type="entry name" value="ATPase_P-typ_TM_dom_sf"/>
</dbReference>
<evidence type="ECO:0000256" key="11">
    <source>
        <dbReference type="ARBA" id="ARBA00022989"/>
    </source>
</evidence>
<feature type="compositionally biased region" description="Polar residues" evidence="19">
    <location>
        <begin position="344"/>
        <end position="354"/>
    </location>
</feature>
<feature type="transmembrane region" description="Helical" evidence="18">
    <location>
        <begin position="1131"/>
        <end position="1148"/>
    </location>
</feature>
<feature type="compositionally biased region" description="Low complexity" evidence="19">
    <location>
        <begin position="328"/>
        <end position="341"/>
    </location>
</feature>
<feature type="binding site" evidence="17">
    <location>
        <position position="522"/>
    </location>
    <ligand>
        <name>Mg(2+)</name>
        <dbReference type="ChEBI" id="CHEBI:18420"/>
    </ligand>
</feature>
<dbReference type="InterPro" id="IPR008250">
    <property type="entry name" value="ATPase_P-typ_transduc_dom_A_sf"/>
</dbReference>
<keyword evidence="6 17" id="KW-0479">Metal-binding</keyword>
<feature type="binding site" evidence="16">
    <location>
        <position position="746"/>
    </location>
    <ligand>
        <name>ATP</name>
        <dbReference type="ChEBI" id="CHEBI:30616"/>
    </ligand>
</feature>
<evidence type="ECO:0000256" key="3">
    <source>
        <dbReference type="ARBA" id="ARBA00008109"/>
    </source>
</evidence>
<dbReference type="InParanoid" id="A0A0G4G7X0"/>
<feature type="binding site" evidence="16">
    <location>
        <position position="722"/>
    </location>
    <ligand>
        <name>ATP</name>
        <dbReference type="ChEBI" id="CHEBI:30616"/>
    </ligand>
</feature>
<evidence type="ECO:0000256" key="17">
    <source>
        <dbReference type="PIRSR" id="PIRSR606539-3"/>
    </source>
</evidence>
<dbReference type="Pfam" id="PF16212">
    <property type="entry name" value="PhoLip_ATPase_C"/>
    <property type="match status" value="1"/>
</dbReference>
<dbReference type="STRING" id="1169540.A0A0G4G7X0"/>
<dbReference type="Gene3D" id="2.70.150.10">
    <property type="entry name" value="Calcium-transporting ATPase, cytoplasmic transduction domain A"/>
    <property type="match status" value="2"/>
</dbReference>
<dbReference type="VEuPathDB" id="CryptoDB:Vbra_6169"/>
<feature type="transmembrane region" description="Helical" evidence="18">
    <location>
        <begin position="1064"/>
        <end position="1087"/>
    </location>
</feature>
<accession>A0A0G4G7X0</accession>
<dbReference type="InterPro" id="IPR036412">
    <property type="entry name" value="HAD-like_sf"/>
</dbReference>
<dbReference type="GO" id="GO:0005524">
    <property type="term" value="F:ATP binding"/>
    <property type="evidence" value="ECO:0007669"/>
    <property type="project" value="UniProtKB-UniRule"/>
</dbReference>
<feature type="binding site" evidence="16">
    <location>
        <position position="855"/>
    </location>
    <ligand>
        <name>ATP</name>
        <dbReference type="ChEBI" id="CHEBI:30616"/>
    </ligand>
</feature>
<keyword evidence="7 16" id="KW-0547">Nucleotide-binding</keyword>
<dbReference type="GO" id="GO:0045332">
    <property type="term" value="P:phospholipid translocation"/>
    <property type="evidence" value="ECO:0007669"/>
    <property type="project" value="TreeGrafter"/>
</dbReference>
<evidence type="ECO:0000256" key="4">
    <source>
        <dbReference type="ARBA" id="ARBA00022448"/>
    </source>
</evidence>
<dbReference type="GO" id="GO:0005768">
    <property type="term" value="C:endosome"/>
    <property type="evidence" value="ECO:0007669"/>
    <property type="project" value="TreeGrafter"/>
</dbReference>
<feature type="binding site" evidence="16">
    <location>
        <position position="777"/>
    </location>
    <ligand>
        <name>ATP</name>
        <dbReference type="ChEBI" id="CHEBI:30616"/>
    </ligand>
</feature>
<keyword evidence="10 18" id="KW-1278">Translocase</keyword>
<dbReference type="SFLD" id="SFLDG00002">
    <property type="entry name" value="C1.7:_P-type_atpase_like"/>
    <property type="match status" value="1"/>
</dbReference>
<evidence type="ECO:0000256" key="6">
    <source>
        <dbReference type="ARBA" id="ARBA00022723"/>
    </source>
</evidence>
<feature type="binding site" evidence="16">
    <location>
        <position position="970"/>
    </location>
    <ligand>
        <name>ATP</name>
        <dbReference type="ChEBI" id="CHEBI:30616"/>
    </ligand>
</feature>
<evidence type="ECO:0000256" key="8">
    <source>
        <dbReference type="ARBA" id="ARBA00022840"/>
    </source>
</evidence>
<dbReference type="FunFam" id="3.40.50.1000:FF:000009">
    <property type="entry name" value="Phospholipid-transporting ATPase"/>
    <property type="match status" value="1"/>
</dbReference>
<dbReference type="InterPro" id="IPR006539">
    <property type="entry name" value="P-type_ATPase_IV"/>
</dbReference>
<dbReference type="OrthoDB" id="377733at2759"/>
<feature type="binding site" evidence="16">
    <location>
        <position position="940"/>
    </location>
    <ligand>
        <name>ATP</name>
        <dbReference type="ChEBI" id="CHEBI:30616"/>
    </ligand>
</feature>
<evidence type="ECO:0000259" key="20">
    <source>
        <dbReference type="Pfam" id="PF16209"/>
    </source>
</evidence>
<dbReference type="GO" id="GO:0016887">
    <property type="term" value="F:ATP hydrolysis activity"/>
    <property type="evidence" value="ECO:0007669"/>
    <property type="project" value="InterPro"/>
</dbReference>
<dbReference type="GO" id="GO:0000287">
    <property type="term" value="F:magnesium ion binding"/>
    <property type="evidence" value="ECO:0007669"/>
    <property type="project" value="UniProtKB-UniRule"/>
</dbReference>
<dbReference type="GO" id="GO:0005802">
    <property type="term" value="C:trans-Golgi network"/>
    <property type="evidence" value="ECO:0007669"/>
    <property type="project" value="TreeGrafter"/>
</dbReference>
<feature type="binding site" evidence="17">
    <location>
        <position position="520"/>
    </location>
    <ligand>
        <name>Mg(2+)</name>
        <dbReference type="ChEBI" id="CHEBI:18420"/>
    </ligand>
</feature>
<dbReference type="GO" id="GO:0006897">
    <property type="term" value="P:endocytosis"/>
    <property type="evidence" value="ECO:0007669"/>
    <property type="project" value="TreeGrafter"/>
</dbReference>
<feature type="transmembrane region" description="Helical" evidence="18">
    <location>
        <begin position="1108"/>
        <end position="1125"/>
    </location>
</feature>
<evidence type="ECO:0000256" key="12">
    <source>
        <dbReference type="ARBA" id="ARBA00023055"/>
    </source>
</evidence>
<reference evidence="22 23" key="1">
    <citation type="submission" date="2014-11" db="EMBL/GenBank/DDBJ databases">
        <authorList>
            <person name="Zhu J."/>
            <person name="Qi W."/>
            <person name="Song R."/>
        </authorList>
    </citation>
    <scope>NUCLEOTIDE SEQUENCE [LARGE SCALE GENOMIC DNA]</scope>
</reference>
<dbReference type="InterPro" id="IPR044492">
    <property type="entry name" value="P_typ_ATPase_HD_dom"/>
</dbReference>